<dbReference type="Pfam" id="PF06289">
    <property type="entry name" value="FlbD"/>
    <property type="match status" value="1"/>
</dbReference>
<keyword evidence="1" id="KW-0969">Cilium</keyword>
<dbReference type="Proteomes" id="UP000297975">
    <property type="component" value="Unassembled WGS sequence"/>
</dbReference>
<evidence type="ECO:0000313" key="1">
    <source>
        <dbReference type="EMBL" id="TFB23206.1"/>
    </source>
</evidence>
<comment type="caution">
    <text evidence="1">The sequence shown here is derived from an EMBL/GenBank/DDBJ whole genome shotgun (WGS) entry which is preliminary data.</text>
</comment>
<keyword evidence="1" id="KW-0282">Flagellum</keyword>
<keyword evidence="2" id="KW-1185">Reference proteome</keyword>
<protein>
    <submittedName>
        <fullName evidence="1">Flagellar protein FlbD</fullName>
    </submittedName>
</protein>
<proteinExistence type="predicted"/>
<dbReference type="RefSeq" id="WP_134339279.1">
    <property type="nucleotide sequence ID" value="NZ_SOPW01000004.1"/>
</dbReference>
<reference evidence="1 2" key="1">
    <citation type="submission" date="2019-03" db="EMBL/GenBank/DDBJ databases">
        <authorList>
            <person name="He R.-H."/>
        </authorList>
    </citation>
    <scope>NUCLEOTIDE SEQUENCE [LARGE SCALE GENOMIC DNA]</scope>
    <source>
        <strain evidence="2">SH 714</strain>
    </source>
</reference>
<gene>
    <name evidence="1" type="ORF">E3U55_05145</name>
</gene>
<evidence type="ECO:0000313" key="2">
    <source>
        <dbReference type="Proteomes" id="UP000297975"/>
    </source>
</evidence>
<keyword evidence="1" id="KW-0966">Cell projection</keyword>
<dbReference type="InterPro" id="IPR009384">
    <property type="entry name" value="SwrD-like"/>
</dbReference>
<dbReference type="AlphaFoldDB" id="A0A4Y8IVE0"/>
<name>A0A4Y8IVE0_9BACI</name>
<accession>A0A4Y8IVE0</accession>
<dbReference type="EMBL" id="SOPW01000004">
    <property type="protein sequence ID" value="TFB23206.1"/>
    <property type="molecule type" value="Genomic_DNA"/>
</dbReference>
<organism evidence="1 2">
    <name type="scientific">Filobacillus milosensis</name>
    <dbReference type="NCBI Taxonomy" id="94137"/>
    <lineage>
        <taxon>Bacteria</taxon>
        <taxon>Bacillati</taxon>
        <taxon>Bacillota</taxon>
        <taxon>Bacilli</taxon>
        <taxon>Bacillales</taxon>
        <taxon>Bacillaceae</taxon>
        <taxon>Filobacillus</taxon>
    </lineage>
</organism>
<dbReference type="OrthoDB" id="9799862at2"/>
<dbReference type="PANTHER" id="PTHR39185">
    <property type="entry name" value="SWARMING MOTILITY PROTEIN SWRD"/>
    <property type="match status" value="1"/>
</dbReference>
<dbReference type="PANTHER" id="PTHR39185:SF1">
    <property type="entry name" value="SWARMING MOTILITY PROTEIN SWRD"/>
    <property type="match status" value="1"/>
</dbReference>
<sequence length="72" mass="8334">MINVTRLDNQKYIVNALYIEKIESLPDTTITLTNGKKHFVKESASEVMQLVDEFYQKIGIVDLARKEVMDDE</sequence>